<evidence type="ECO:0000313" key="3">
    <source>
        <dbReference type="EMBL" id="MDM0044217.1"/>
    </source>
</evidence>
<dbReference type="RefSeq" id="WP_286659274.1">
    <property type="nucleotide sequence ID" value="NZ_JASZYV010000001.1"/>
</dbReference>
<name>A0ABT7N8G2_9BURK</name>
<dbReference type="NCBIfam" id="NF008334">
    <property type="entry name" value="PRK11119.1"/>
    <property type="match status" value="1"/>
</dbReference>
<dbReference type="CDD" id="cd13638">
    <property type="entry name" value="PBP2_EcProx_like"/>
    <property type="match status" value="1"/>
</dbReference>
<keyword evidence="4" id="KW-1185">Reference proteome</keyword>
<dbReference type="EMBL" id="JASZYV010000001">
    <property type="protein sequence ID" value="MDM0044217.1"/>
    <property type="molecule type" value="Genomic_DNA"/>
</dbReference>
<feature type="domain" description="ABC-type glycine betaine transport system substrate-binding" evidence="2">
    <location>
        <begin position="49"/>
        <end position="325"/>
    </location>
</feature>
<accession>A0ABT7N8G2</accession>
<dbReference type="Proteomes" id="UP001174908">
    <property type="component" value="Unassembled WGS sequence"/>
</dbReference>
<dbReference type="SUPFAM" id="SSF53850">
    <property type="entry name" value="Periplasmic binding protein-like II"/>
    <property type="match status" value="1"/>
</dbReference>
<dbReference type="Gene3D" id="3.40.190.10">
    <property type="entry name" value="Periplasmic binding protein-like II"/>
    <property type="match status" value="1"/>
</dbReference>
<sequence length="345" mass="37688">MTIHTRSNLSSLRTLRSAVIAACLGALGATGALAADLPGKGITVMPVRSSLAEEAFQTQLVVRGLERLGYKVASTKEIEPATAHVAVANGDATFMANHWTGLHDAYYANTGGDAKLWHRGVYIRGAVQGYLIDRKTSEKHRIENVDQLRDPKIAALFDTDRDGKADLTGCTPGWGCELLIENHLTAYKLRDTVTHKQGNYPALMADTIQRYKAGKPILYYTWTPYWVSAELVPGKDVVWLQVPFSSSPGGKKVDTRLPNGKNYGTLPSEQWIVANKAFIDKNPAAAKLFSLMTLSISDINAQNLRMRAGEDKPADIARHADAWIAAHQKQFDDWVAQAKAASSAD</sequence>
<comment type="caution">
    <text evidence="3">The sequence shown here is derived from an EMBL/GenBank/DDBJ whole genome shotgun (WGS) entry which is preliminary data.</text>
</comment>
<organism evidence="3 4">
    <name type="scientific">Variovorax dokdonensis</name>
    <dbReference type="NCBI Taxonomy" id="344883"/>
    <lineage>
        <taxon>Bacteria</taxon>
        <taxon>Pseudomonadati</taxon>
        <taxon>Pseudomonadota</taxon>
        <taxon>Betaproteobacteria</taxon>
        <taxon>Burkholderiales</taxon>
        <taxon>Comamonadaceae</taxon>
        <taxon>Variovorax</taxon>
    </lineage>
</organism>
<protein>
    <submittedName>
        <fullName evidence="3">Glycine betaine/L-proline ABC transporter substrate-binding protein ProX</fullName>
    </submittedName>
</protein>
<evidence type="ECO:0000256" key="1">
    <source>
        <dbReference type="SAM" id="SignalP"/>
    </source>
</evidence>
<dbReference type="Gene3D" id="3.40.190.100">
    <property type="entry name" value="Glycine betaine-binding periplasmic protein, domain 2"/>
    <property type="match status" value="1"/>
</dbReference>
<feature type="chain" id="PRO_5046705424" evidence="1">
    <location>
        <begin position="35"/>
        <end position="345"/>
    </location>
</feature>
<evidence type="ECO:0000259" key="2">
    <source>
        <dbReference type="Pfam" id="PF04069"/>
    </source>
</evidence>
<feature type="signal peptide" evidence="1">
    <location>
        <begin position="1"/>
        <end position="34"/>
    </location>
</feature>
<gene>
    <name evidence="3" type="primary">proX</name>
    <name evidence="3" type="ORF">QTH91_06980</name>
</gene>
<dbReference type="Pfam" id="PF04069">
    <property type="entry name" value="OpuAC"/>
    <property type="match status" value="1"/>
</dbReference>
<proteinExistence type="predicted"/>
<evidence type="ECO:0000313" key="4">
    <source>
        <dbReference type="Proteomes" id="UP001174908"/>
    </source>
</evidence>
<dbReference type="InterPro" id="IPR007210">
    <property type="entry name" value="ABC_Gly_betaine_transp_sub-bd"/>
</dbReference>
<reference evidence="3" key="1">
    <citation type="submission" date="2023-06" db="EMBL/GenBank/DDBJ databases">
        <authorList>
            <person name="Jiang Y."/>
            <person name="Liu Q."/>
        </authorList>
    </citation>
    <scope>NUCLEOTIDE SEQUENCE</scope>
    <source>
        <strain evidence="3">CGMCC 1.12089</strain>
    </source>
</reference>
<keyword evidence="1" id="KW-0732">Signal</keyword>